<proteinExistence type="predicted"/>
<dbReference type="Proteomes" id="UP001060085">
    <property type="component" value="Linkage Group LG07"/>
</dbReference>
<organism evidence="1 2">
    <name type="scientific">Catharanthus roseus</name>
    <name type="common">Madagascar periwinkle</name>
    <name type="synonym">Vinca rosea</name>
    <dbReference type="NCBI Taxonomy" id="4058"/>
    <lineage>
        <taxon>Eukaryota</taxon>
        <taxon>Viridiplantae</taxon>
        <taxon>Streptophyta</taxon>
        <taxon>Embryophyta</taxon>
        <taxon>Tracheophyta</taxon>
        <taxon>Spermatophyta</taxon>
        <taxon>Magnoliopsida</taxon>
        <taxon>eudicotyledons</taxon>
        <taxon>Gunneridae</taxon>
        <taxon>Pentapetalae</taxon>
        <taxon>asterids</taxon>
        <taxon>lamiids</taxon>
        <taxon>Gentianales</taxon>
        <taxon>Apocynaceae</taxon>
        <taxon>Rauvolfioideae</taxon>
        <taxon>Vinceae</taxon>
        <taxon>Catharanthinae</taxon>
        <taxon>Catharanthus</taxon>
    </lineage>
</organism>
<dbReference type="EMBL" id="CM044707">
    <property type="protein sequence ID" value="KAI5655338.1"/>
    <property type="molecule type" value="Genomic_DNA"/>
</dbReference>
<gene>
    <name evidence="1" type="ORF">M9H77_32525</name>
</gene>
<reference evidence="2" key="1">
    <citation type="journal article" date="2023" name="Nat. Plants">
        <title>Single-cell RNA sequencing provides a high-resolution roadmap for understanding the multicellular compartmentation of specialized metabolism.</title>
        <authorList>
            <person name="Sun S."/>
            <person name="Shen X."/>
            <person name="Li Y."/>
            <person name="Li Y."/>
            <person name="Wang S."/>
            <person name="Li R."/>
            <person name="Zhang H."/>
            <person name="Shen G."/>
            <person name="Guo B."/>
            <person name="Wei J."/>
            <person name="Xu J."/>
            <person name="St-Pierre B."/>
            <person name="Chen S."/>
            <person name="Sun C."/>
        </authorList>
    </citation>
    <scope>NUCLEOTIDE SEQUENCE [LARGE SCALE GENOMIC DNA]</scope>
</reference>
<evidence type="ECO:0000313" key="1">
    <source>
        <dbReference type="EMBL" id="KAI5655338.1"/>
    </source>
</evidence>
<accession>A0ACC0A5M8</accession>
<evidence type="ECO:0000313" key="2">
    <source>
        <dbReference type="Proteomes" id="UP001060085"/>
    </source>
</evidence>
<protein>
    <submittedName>
        <fullName evidence="1">Uncharacterized protein</fullName>
    </submittedName>
</protein>
<sequence length="595" mass="65305">MAIDSSSTCNRIQTQSQLIQMCILAASKSQDAIEAWRRQRRSMERMPVHLAEALLHHLLHRRLLSPSLLEVFKNSIEDFDLKGESCVDAEWMAYLGAFHFLHSLNLADCYKVNSAALWPVTGMSSLKELDLSRCSKVTDAGVRHLLSIPSLEKLCISETGVTANGVILLSSLTNLSTLDLGGLPVTDLALSSLQGLKDLQHLDLWGTKISNEGAALFKAFPRLSFLNVAWTSVTKLPDVSSLKCLNMSNCTIDSLFQGEGDKVPLETLTLSGATVSDVSLALSNVQIGCVFFLDISYSSIDSFYFLSHMGAITHLDLGSSSITDDLVEYIVSIGANLRYLSLSNTRVSSTGLGILAGHVPNLETIVLSFCSIDDTAISYLGMMPSLKVVHLSSTKVKGLIYQEIGNSTWFPSLSSLENLSYLEILELEGTHIRDAALSPLSSFRRLSFLSLGSSYLTDASLPLLTHVQKLVHLGIHNAVLTNAGLDCFSPPPALKLLDLMGCWLLTEDGIRSFHKKHPNLEVRHDLVNLMPSNKDRSVSLSPSKTTSKISLLKQQRNMPISPPRVNNSPFVDQRQKYTREELLAMQFSSTSFSSQ</sequence>
<name>A0ACC0A5M8_CATRO</name>
<keyword evidence="2" id="KW-1185">Reference proteome</keyword>
<comment type="caution">
    <text evidence="1">The sequence shown here is derived from an EMBL/GenBank/DDBJ whole genome shotgun (WGS) entry which is preliminary data.</text>
</comment>